<dbReference type="HOGENOM" id="CLU_3435991_0_0_1"/>
<name>A0A084QX85_STAC4</name>
<dbReference type="InParanoid" id="A0A084QX85"/>
<sequence>MYNRALQGYEKVD</sequence>
<evidence type="ECO:0000313" key="1">
    <source>
        <dbReference type="EMBL" id="KFA68570.1"/>
    </source>
</evidence>
<dbReference type="Proteomes" id="UP000028524">
    <property type="component" value="Unassembled WGS sequence"/>
</dbReference>
<accession>A0A084QX85</accession>
<dbReference type="EMBL" id="KL659804">
    <property type="protein sequence ID" value="KFA68570.1"/>
    <property type="molecule type" value="Genomic_DNA"/>
</dbReference>
<organism evidence="1 2">
    <name type="scientific">Stachybotrys chlorohalonatus (strain IBT 40285)</name>
    <dbReference type="NCBI Taxonomy" id="1283841"/>
    <lineage>
        <taxon>Eukaryota</taxon>
        <taxon>Fungi</taxon>
        <taxon>Dikarya</taxon>
        <taxon>Ascomycota</taxon>
        <taxon>Pezizomycotina</taxon>
        <taxon>Sordariomycetes</taxon>
        <taxon>Hypocreomycetidae</taxon>
        <taxon>Hypocreales</taxon>
        <taxon>Stachybotryaceae</taxon>
        <taxon>Stachybotrys</taxon>
    </lineage>
</organism>
<protein>
    <submittedName>
        <fullName evidence="1">Uncharacterized protein</fullName>
    </submittedName>
</protein>
<gene>
    <name evidence="1" type="ORF">S40285_10909</name>
</gene>
<keyword evidence="2" id="KW-1185">Reference proteome</keyword>
<evidence type="ECO:0000313" key="2">
    <source>
        <dbReference type="Proteomes" id="UP000028524"/>
    </source>
</evidence>
<proteinExistence type="predicted"/>
<reference evidence="1 2" key="1">
    <citation type="journal article" date="2014" name="BMC Genomics">
        <title>Comparative genome sequencing reveals chemotype-specific gene clusters in the toxigenic black mold Stachybotrys.</title>
        <authorList>
            <person name="Semeiks J."/>
            <person name="Borek D."/>
            <person name="Otwinowski Z."/>
            <person name="Grishin N.V."/>
        </authorList>
    </citation>
    <scope>NUCLEOTIDE SEQUENCE [LARGE SCALE GENOMIC DNA]</scope>
    <source>
        <strain evidence="1 2">IBT 40285</strain>
    </source>
</reference>